<evidence type="ECO:0000256" key="4">
    <source>
        <dbReference type="ARBA" id="ARBA00022691"/>
    </source>
</evidence>
<evidence type="ECO:0000256" key="3">
    <source>
        <dbReference type="ARBA" id="ARBA00022679"/>
    </source>
</evidence>
<evidence type="ECO:0008006" key="7">
    <source>
        <dbReference type="Google" id="ProtNLM"/>
    </source>
</evidence>
<dbReference type="InterPro" id="IPR023397">
    <property type="entry name" value="SAM-dep_MeTrfase_MraW_recog"/>
</dbReference>
<dbReference type="Pfam" id="PF01795">
    <property type="entry name" value="Methyltransf_5"/>
    <property type="match status" value="1"/>
</dbReference>
<dbReference type="GO" id="GO:0071424">
    <property type="term" value="F:rRNA (cytosine-N4-)-methyltransferase activity"/>
    <property type="evidence" value="ECO:0007669"/>
    <property type="project" value="TreeGrafter"/>
</dbReference>
<evidence type="ECO:0000256" key="2">
    <source>
        <dbReference type="ARBA" id="ARBA00022603"/>
    </source>
</evidence>
<dbReference type="CDD" id="cd02440">
    <property type="entry name" value="AdoMet_MTases"/>
    <property type="match status" value="1"/>
</dbReference>
<dbReference type="Proteomes" id="UP001162131">
    <property type="component" value="Unassembled WGS sequence"/>
</dbReference>
<proteinExistence type="inferred from homology"/>
<evidence type="ECO:0000256" key="1">
    <source>
        <dbReference type="ARBA" id="ARBA00010396"/>
    </source>
</evidence>
<comment type="caution">
    <text evidence="5">The sequence shown here is derived from an EMBL/GenBank/DDBJ whole genome shotgun (WGS) entry which is preliminary data.</text>
</comment>
<keyword evidence="3" id="KW-0808">Transferase</keyword>
<dbReference type="PIRSF" id="PIRSF004486">
    <property type="entry name" value="MraW"/>
    <property type="match status" value="1"/>
</dbReference>
<keyword evidence="2" id="KW-0489">Methyltransferase</keyword>
<gene>
    <name evidence="5" type="ORF">BSTOLATCC_MIC66014</name>
</gene>
<dbReference type="Gene3D" id="3.40.50.150">
    <property type="entry name" value="Vaccinia Virus protein VP39"/>
    <property type="match status" value="1"/>
</dbReference>
<keyword evidence="6" id="KW-1185">Reference proteome</keyword>
<dbReference type="AlphaFoldDB" id="A0AAU9KK15"/>
<organism evidence="5 6">
    <name type="scientific">Blepharisma stoltei</name>
    <dbReference type="NCBI Taxonomy" id="1481888"/>
    <lineage>
        <taxon>Eukaryota</taxon>
        <taxon>Sar</taxon>
        <taxon>Alveolata</taxon>
        <taxon>Ciliophora</taxon>
        <taxon>Postciliodesmatophora</taxon>
        <taxon>Heterotrichea</taxon>
        <taxon>Heterotrichida</taxon>
        <taxon>Blepharismidae</taxon>
        <taxon>Blepharisma</taxon>
    </lineage>
</organism>
<accession>A0AAU9KK15</accession>
<reference evidence="5" key="1">
    <citation type="submission" date="2021-09" db="EMBL/GenBank/DDBJ databases">
        <authorList>
            <consortium name="AG Swart"/>
            <person name="Singh M."/>
            <person name="Singh A."/>
            <person name="Seah K."/>
            <person name="Emmerich C."/>
        </authorList>
    </citation>
    <scope>NUCLEOTIDE SEQUENCE</scope>
    <source>
        <strain evidence="5">ATCC30299</strain>
    </source>
</reference>
<sequence length="329" mass="38227">MFPHILKRCIGEHYPVMWRNIVEIVESRFPQDSKLLVGDATVGAGGHSRALLELYPNSRIIGVDIDKEMLAIAEKNTADFSDRIKFHHTSYTNMFSLPRFPEEFTSGKGFDVLIADLGLSSVHLDTPERGFAFRTDGPLDMRFDRTKNQLTAEKILNHASEYELVDIFKRYGNEQYSETAAEIICQYRKENKITSTMQLTKVLNYAFYIAKSFKKYDNITRIFQALRIKVNNELDNVENFLKNAINNLDEKGVLIVISFHSLEDDIVHKYMKKANGQFIVEYKTWKPMEPGHEEMIENSRSRSALLRYLIKRDFNKEKKIGHESRKLIN</sequence>
<keyword evidence="4" id="KW-0949">S-adenosyl-L-methionine</keyword>
<dbReference type="SUPFAM" id="SSF81799">
    <property type="entry name" value="Putative methyltransferase TM0872, insert domain"/>
    <property type="match status" value="1"/>
</dbReference>
<dbReference type="InterPro" id="IPR002903">
    <property type="entry name" value="RsmH"/>
</dbReference>
<dbReference type="NCBIfam" id="TIGR00006">
    <property type="entry name" value="16S rRNA (cytosine(1402)-N(4))-methyltransferase RsmH"/>
    <property type="match status" value="1"/>
</dbReference>
<dbReference type="Gene3D" id="1.10.150.170">
    <property type="entry name" value="Putative methyltransferase TM0872, insert domain"/>
    <property type="match status" value="1"/>
</dbReference>
<dbReference type="PANTHER" id="PTHR11265">
    <property type="entry name" value="S-ADENOSYL-METHYLTRANSFERASE MRAW"/>
    <property type="match status" value="1"/>
</dbReference>
<dbReference type="EMBL" id="CAJZBQ010000064">
    <property type="protein sequence ID" value="CAG9336126.1"/>
    <property type="molecule type" value="Genomic_DNA"/>
</dbReference>
<dbReference type="InterPro" id="IPR029063">
    <property type="entry name" value="SAM-dependent_MTases_sf"/>
</dbReference>
<name>A0AAU9KK15_9CILI</name>
<evidence type="ECO:0000313" key="5">
    <source>
        <dbReference type="EMBL" id="CAG9336126.1"/>
    </source>
</evidence>
<dbReference type="HAMAP" id="MF_01007">
    <property type="entry name" value="16SrRNA_methyltr_H"/>
    <property type="match status" value="1"/>
</dbReference>
<dbReference type="SUPFAM" id="SSF53335">
    <property type="entry name" value="S-adenosyl-L-methionine-dependent methyltransferases"/>
    <property type="match status" value="1"/>
</dbReference>
<protein>
    <recommendedName>
        <fullName evidence="7">16S rRNA m(4)C1402 methyltransferase</fullName>
    </recommendedName>
</protein>
<comment type="similarity">
    <text evidence="1">Belongs to the methyltransferase superfamily. RsmH family.</text>
</comment>
<evidence type="ECO:0000313" key="6">
    <source>
        <dbReference type="Proteomes" id="UP001162131"/>
    </source>
</evidence>
<dbReference type="PANTHER" id="PTHR11265:SF0">
    <property type="entry name" value="12S RRNA N4-METHYLCYTIDINE METHYLTRANSFERASE"/>
    <property type="match status" value="1"/>
</dbReference>
<dbReference type="GO" id="GO:0070475">
    <property type="term" value="P:rRNA base methylation"/>
    <property type="evidence" value="ECO:0007669"/>
    <property type="project" value="TreeGrafter"/>
</dbReference>